<evidence type="ECO:0000256" key="2">
    <source>
        <dbReference type="SAM" id="MobiDB-lite"/>
    </source>
</evidence>
<feature type="region of interest" description="Disordered" evidence="2">
    <location>
        <begin position="1"/>
        <end position="47"/>
    </location>
</feature>
<protein>
    <recommendedName>
        <fullName evidence="5">BZIP domain-containing protein</fullName>
    </recommendedName>
</protein>
<dbReference type="EMBL" id="NNAY01000192">
    <property type="protein sequence ID" value="OXU30122.1"/>
    <property type="molecule type" value="Genomic_DNA"/>
</dbReference>
<dbReference type="Proteomes" id="UP000215335">
    <property type="component" value="Unassembled WGS sequence"/>
</dbReference>
<comment type="caution">
    <text evidence="3">The sequence shown here is derived from an EMBL/GenBank/DDBJ whole genome shotgun (WGS) entry which is preliminary data.</text>
</comment>
<evidence type="ECO:0000313" key="3">
    <source>
        <dbReference type="EMBL" id="OXU30122.1"/>
    </source>
</evidence>
<organism evidence="3 4">
    <name type="scientific">Trichomalopsis sarcophagae</name>
    <dbReference type="NCBI Taxonomy" id="543379"/>
    <lineage>
        <taxon>Eukaryota</taxon>
        <taxon>Metazoa</taxon>
        <taxon>Ecdysozoa</taxon>
        <taxon>Arthropoda</taxon>
        <taxon>Hexapoda</taxon>
        <taxon>Insecta</taxon>
        <taxon>Pterygota</taxon>
        <taxon>Neoptera</taxon>
        <taxon>Endopterygota</taxon>
        <taxon>Hymenoptera</taxon>
        <taxon>Apocrita</taxon>
        <taxon>Proctotrupomorpha</taxon>
        <taxon>Chalcidoidea</taxon>
        <taxon>Pteromalidae</taxon>
        <taxon>Pteromalinae</taxon>
        <taxon>Trichomalopsis</taxon>
    </lineage>
</organism>
<evidence type="ECO:0000256" key="1">
    <source>
        <dbReference type="SAM" id="Coils"/>
    </source>
</evidence>
<keyword evidence="1" id="KW-0175">Coiled coil</keyword>
<dbReference type="SUPFAM" id="SSF57959">
    <property type="entry name" value="Leucine zipper domain"/>
    <property type="match status" value="1"/>
</dbReference>
<name>A0A232FHG6_9HYME</name>
<dbReference type="AlphaFoldDB" id="A0A232FHG6"/>
<dbReference type="OrthoDB" id="6606299at2759"/>
<feature type="compositionally biased region" description="Acidic residues" evidence="2">
    <location>
        <begin position="1"/>
        <end position="12"/>
    </location>
</feature>
<evidence type="ECO:0000313" key="4">
    <source>
        <dbReference type="Proteomes" id="UP000215335"/>
    </source>
</evidence>
<proteinExistence type="predicted"/>
<dbReference type="InterPro" id="IPR046347">
    <property type="entry name" value="bZIP_sf"/>
</dbReference>
<accession>A0A232FHG6</accession>
<reference evidence="3 4" key="1">
    <citation type="journal article" date="2017" name="Curr. Biol.">
        <title>The Evolution of Venom by Co-option of Single-Copy Genes.</title>
        <authorList>
            <person name="Martinson E.O."/>
            <person name="Mrinalini"/>
            <person name="Kelkar Y.D."/>
            <person name="Chang C.H."/>
            <person name="Werren J.H."/>
        </authorList>
    </citation>
    <scope>NUCLEOTIDE SEQUENCE [LARGE SCALE GENOMIC DNA]</scope>
    <source>
        <strain evidence="3 4">Alberta</strain>
        <tissue evidence="3">Whole body</tissue>
    </source>
</reference>
<dbReference type="Gene3D" id="1.20.5.170">
    <property type="match status" value="1"/>
</dbReference>
<sequence length="131" mass="15495">MDDQDDMVDANDPEQPQEPQGSGRKRQQDDDDTFVKPGTSRDSIKVQCTNKNALAARQNRERQKKHVEMIENKLHSYETQNKNFKTQVAQQKRFIEILNDQVAYLKWELYTKGPVRQMKEINENLIKIMMR</sequence>
<gene>
    <name evidence="3" type="ORF">TSAR_012734</name>
</gene>
<dbReference type="GO" id="GO:0003700">
    <property type="term" value="F:DNA-binding transcription factor activity"/>
    <property type="evidence" value="ECO:0007669"/>
    <property type="project" value="InterPro"/>
</dbReference>
<evidence type="ECO:0008006" key="5">
    <source>
        <dbReference type="Google" id="ProtNLM"/>
    </source>
</evidence>
<feature type="coiled-coil region" evidence="1">
    <location>
        <begin position="60"/>
        <end position="87"/>
    </location>
</feature>
<keyword evidence="4" id="KW-1185">Reference proteome</keyword>